<evidence type="ECO:0000259" key="12">
    <source>
        <dbReference type="Pfam" id="PF00056"/>
    </source>
</evidence>
<evidence type="ECO:0000256" key="9">
    <source>
        <dbReference type="PIRSR" id="PIRSR000102-2"/>
    </source>
</evidence>
<feature type="binding site" evidence="9">
    <location>
        <position position="136"/>
    </location>
    <ligand>
        <name>substrate</name>
    </ligand>
</feature>
<dbReference type="Proteomes" id="UP000663699">
    <property type="component" value="Chromosome 17"/>
</dbReference>
<dbReference type="CDD" id="cd01337">
    <property type="entry name" value="MDH_glyoxysomal_mitochondrial"/>
    <property type="match status" value="1"/>
</dbReference>
<feature type="binding site" evidence="9">
    <location>
        <position position="104"/>
    </location>
    <ligand>
        <name>substrate</name>
    </ligand>
</feature>
<evidence type="ECO:0000256" key="10">
    <source>
        <dbReference type="PIRSR" id="PIRSR000102-3"/>
    </source>
</evidence>
<feature type="binding site" evidence="9">
    <location>
        <position position="170"/>
    </location>
    <ligand>
        <name>substrate</name>
    </ligand>
</feature>
<dbReference type="GO" id="GO:0030060">
    <property type="term" value="F:L-malate dehydrogenase (NAD+) activity"/>
    <property type="evidence" value="ECO:0007669"/>
    <property type="project" value="UniProtKB-EC"/>
</dbReference>
<dbReference type="Pfam" id="PF00056">
    <property type="entry name" value="Ldh_1_N"/>
    <property type="match status" value="1"/>
</dbReference>
<gene>
    <name evidence="14" type="ORF">MERGE_001498</name>
</gene>
<evidence type="ECO:0000256" key="7">
    <source>
        <dbReference type="ARBA" id="ARBA00048313"/>
    </source>
</evidence>
<dbReference type="Pfam" id="PF02866">
    <property type="entry name" value="Ldh_1_C"/>
    <property type="match status" value="1"/>
</dbReference>
<evidence type="ECO:0000259" key="13">
    <source>
        <dbReference type="Pfam" id="PF02866"/>
    </source>
</evidence>
<dbReference type="AlphaFoldDB" id="A0A899G6S6"/>
<evidence type="ECO:0000256" key="5">
    <source>
        <dbReference type="ARBA" id="ARBA00023002"/>
    </source>
</evidence>
<dbReference type="PANTHER" id="PTHR11540">
    <property type="entry name" value="MALATE AND LACTATE DEHYDROGENASE"/>
    <property type="match status" value="1"/>
</dbReference>
<evidence type="ECO:0000256" key="3">
    <source>
        <dbReference type="ARBA" id="ARBA00012995"/>
    </source>
</evidence>
<comment type="similarity">
    <text evidence="1">Belongs to the LDH/MDH superfamily. MDH type 1 family.</text>
</comment>
<keyword evidence="15" id="KW-1185">Reference proteome</keyword>
<accession>A0A899G6S6</accession>
<keyword evidence="6 10" id="KW-0520">NAD</keyword>
<evidence type="ECO:0000256" key="4">
    <source>
        <dbReference type="ARBA" id="ARBA00022532"/>
    </source>
</evidence>
<protein>
    <recommendedName>
        <fullName evidence="3">malate dehydrogenase</fullName>
        <ecNumber evidence="3">1.1.1.37</ecNumber>
    </recommendedName>
</protein>
<feature type="binding site" evidence="10">
    <location>
        <begin position="134"/>
        <end position="136"/>
    </location>
    <ligand>
        <name>NAD(+)</name>
        <dbReference type="ChEBI" id="CHEBI:57540"/>
    </ligand>
</feature>
<dbReference type="InterPro" id="IPR036291">
    <property type="entry name" value="NAD(P)-bd_dom_sf"/>
</dbReference>
<dbReference type="EMBL" id="CP054548">
    <property type="protein sequence ID" value="QSL67109.1"/>
    <property type="molecule type" value="Genomic_DNA"/>
</dbReference>
<keyword evidence="5 11" id="KW-0560">Oxidoreductase</keyword>
<dbReference type="PIRSF" id="PIRSF000102">
    <property type="entry name" value="Lac_mal_DH"/>
    <property type="match status" value="1"/>
</dbReference>
<dbReference type="GO" id="GO:0019752">
    <property type="term" value="P:carboxylic acid metabolic process"/>
    <property type="evidence" value="ECO:0007669"/>
    <property type="project" value="InterPro"/>
</dbReference>
<name>A0A899G6S6_9ASCO</name>
<feature type="domain" description="Lactate/malate dehydrogenase C-terminal" evidence="13">
    <location>
        <begin position="164"/>
        <end position="336"/>
    </location>
</feature>
<dbReference type="Gene3D" id="3.40.50.720">
    <property type="entry name" value="NAD(P)-binding Rossmann-like Domain"/>
    <property type="match status" value="1"/>
</dbReference>
<dbReference type="PANTHER" id="PTHR11540:SF16">
    <property type="entry name" value="MALATE DEHYDROGENASE, MITOCHONDRIAL"/>
    <property type="match status" value="1"/>
</dbReference>
<reference evidence="14" key="1">
    <citation type="submission" date="2020-06" db="EMBL/GenBank/DDBJ databases">
        <title>Genomes of multiple members of Pneumocystis genus reveal paths to human pathogen Pneumocystis jirovecii.</title>
        <authorList>
            <person name="Cisse O.H."/>
            <person name="Ma L."/>
            <person name="Dekker J."/>
            <person name="Khil P."/>
            <person name="Jo J."/>
            <person name="Brenchley J."/>
            <person name="Blair R."/>
            <person name="Pahar B."/>
            <person name="Chabe M."/>
            <person name="Van Rompay K.A."/>
            <person name="Keesler R."/>
            <person name="Sukura A."/>
            <person name="Hirsch V."/>
            <person name="Kutty G."/>
            <person name="Liu Y."/>
            <person name="Peng L."/>
            <person name="Chen J."/>
            <person name="Song J."/>
            <person name="Weissenbacher-Lang C."/>
            <person name="Xu J."/>
            <person name="Upham N.S."/>
            <person name="Stajich J.E."/>
            <person name="Cuomo C.A."/>
            <person name="Cushion M.T."/>
            <person name="Kovacs J.A."/>
        </authorList>
    </citation>
    <scope>NUCLEOTIDE SEQUENCE</scope>
    <source>
        <strain evidence="14">2A</strain>
    </source>
</reference>
<dbReference type="OrthoDB" id="4069699at2759"/>
<dbReference type="GO" id="GO:0005829">
    <property type="term" value="C:cytosol"/>
    <property type="evidence" value="ECO:0007669"/>
    <property type="project" value="TreeGrafter"/>
</dbReference>
<dbReference type="InterPro" id="IPR022383">
    <property type="entry name" value="Lactate/malate_DH_C"/>
</dbReference>
<feature type="binding site" evidence="10">
    <location>
        <position position="111"/>
    </location>
    <ligand>
        <name>NAD(+)</name>
        <dbReference type="ChEBI" id="CHEBI:57540"/>
    </ligand>
</feature>
<evidence type="ECO:0000256" key="2">
    <source>
        <dbReference type="ARBA" id="ARBA00011738"/>
    </source>
</evidence>
<feature type="active site" description="Proton acceptor" evidence="8">
    <location>
        <position position="196"/>
    </location>
</feature>
<dbReference type="SUPFAM" id="SSF51735">
    <property type="entry name" value="NAD(P)-binding Rossmann-fold domains"/>
    <property type="match status" value="1"/>
</dbReference>
<dbReference type="FunFam" id="3.40.50.720:FF:000013">
    <property type="entry name" value="Malate dehydrogenase"/>
    <property type="match status" value="1"/>
</dbReference>
<comment type="catalytic activity">
    <reaction evidence="7">
        <text>(S)-malate + NAD(+) = oxaloacetate + NADH + H(+)</text>
        <dbReference type="Rhea" id="RHEA:21432"/>
        <dbReference type="ChEBI" id="CHEBI:15378"/>
        <dbReference type="ChEBI" id="CHEBI:15589"/>
        <dbReference type="ChEBI" id="CHEBI:16452"/>
        <dbReference type="ChEBI" id="CHEBI:57540"/>
        <dbReference type="ChEBI" id="CHEBI:57945"/>
        <dbReference type="EC" id="1.1.1.37"/>
    </reaction>
</comment>
<proteinExistence type="inferred from homology"/>
<evidence type="ECO:0000256" key="11">
    <source>
        <dbReference type="RuleBase" id="RU003369"/>
    </source>
</evidence>
<feature type="binding site" evidence="10">
    <location>
        <position position="50"/>
    </location>
    <ligand>
        <name>NAD(+)</name>
        <dbReference type="ChEBI" id="CHEBI:57540"/>
    </ligand>
</feature>
<dbReference type="GO" id="GO:0006099">
    <property type="term" value="P:tricarboxylic acid cycle"/>
    <property type="evidence" value="ECO:0007669"/>
    <property type="project" value="UniProtKB-KW"/>
</dbReference>
<feature type="domain" description="Lactate/malate dehydrogenase N-terminal" evidence="12">
    <location>
        <begin position="24"/>
        <end position="162"/>
    </location>
</feature>
<dbReference type="NCBIfam" id="TIGR01772">
    <property type="entry name" value="MDH_euk_gproteo"/>
    <property type="match status" value="1"/>
</dbReference>
<comment type="subunit">
    <text evidence="2">Homodimer.</text>
</comment>
<dbReference type="Gene3D" id="3.90.110.10">
    <property type="entry name" value="Lactate dehydrogenase/glycoside hydrolase, family 4, C-terminal"/>
    <property type="match status" value="1"/>
</dbReference>
<dbReference type="InterPro" id="IPR001557">
    <property type="entry name" value="L-lactate/malate_DH"/>
</dbReference>
<dbReference type="EC" id="1.1.1.37" evidence="3"/>
<evidence type="ECO:0000313" key="15">
    <source>
        <dbReference type="Proteomes" id="UP000663699"/>
    </source>
</evidence>
<dbReference type="FunFam" id="3.90.110.10:FF:000009">
    <property type="entry name" value="Malate dehydrogenase"/>
    <property type="match status" value="1"/>
</dbReference>
<dbReference type="SUPFAM" id="SSF56327">
    <property type="entry name" value="LDH C-terminal domain-like"/>
    <property type="match status" value="1"/>
</dbReference>
<evidence type="ECO:0000313" key="14">
    <source>
        <dbReference type="EMBL" id="QSL67109.1"/>
    </source>
</evidence>
<evidence type="ECO:0000256" key="6">
    <source>
        <dbReference type="ARBA" id="ARBA00023027"/>
    </source>
</evidence>
<organism evidence="14 15">
    <name type="scientific">Pneumocystis wakefieldiae</name>
    <dbReference type="NCBI Taxonomy" id="38082"/>
    <lineage>
        <taxon>Eukaryota</taxon>
        <taxon>Fungi</taxon>
        <taxon>Dikarya</taxon>
        <taxon>Ascomycota</taxon>
        <taxon>Taphrinomycotina</taxon>
        <taxon>Pneumocystomycetes</taxon>
        <taxon>Pneumocystaceae</taxon>
        <taxon>Pneumocystis</taxon>
    </lineage>
</organism>
<dbReference type="InterPro" id="IPR001236">
    <property type="entry name" value="Lactate/malate_DH_N"/>
</dbReference>
<keyword evidence="4" id="KW-0816">Tricarboxylic acid cycle</keyword>
<feature type="binding site" evidence="10">
    <location>
        <position position="247"/>
    </location>
    <ligand>
        <name>NAD(+)</name>
        <dbReference type="ChEBI" id="CHEBI:57540"/>
    </ligand>
</feature>
<evidence type="ECO:0000256" key="8">
    <source>
        <dbReference type="PIRSR" id="PIRSR000102-1"/>
    </source>
</evidence>
<feature type="binding site" evidence="9">
    <location>
        <position position="98"/>
    </location>
    <ligand>
        <name>substrate</name>
    </ligand>
</feature>
<dbReference type="InterPro" id="IPR015955">
    <property type="entry name" value="Lactate_DH/Glyco_Ohase_4_C"/>
</dbReference>
<sequence length="343" mass="37372">MYYSRSVSDLSLFSGLKRLIHVYFSAGGIGQPLSLLCKNCPLITELSLYDVVNTPGVAADLSHICTVSKVKGYLPEDDGIRKALEGSDFVVISAGVPRKPGMTRDDLFSINSKIIIELGESIAKFSPDAFVLVITNPINSTIPIIAEVLKEYNVFNPKKLFGITTLDGVRLATFIAEHFGTAAGLNCYEIPVIGGHSGTTIIPLISQSKPKIELNQDELKSLIYKVQYAGDQVVEAKNGNGSATLSMAYSAFIFIEALIKIFYASLGHCGIVQSSFIYLPGIPGGNEIVKRVNLEFFAVQVELGVDGAQKVKDFGAISCYECQILNEAILELEEIIYYFNIQF</sequence>
<evidence type="ECO:0000256" key="1">
    <source>
        <dbReference type="ARBA" id="ARBA00008824"/>
    </source>
</evidence>
<dbReference type="InterPro" id="IPR010097">
    <property type="entry name" value="Malate_DH_type1"/>
</dbReference>